<dbReference type="SUPFAM" id="SSF56349">
    <property type="entry name" value="DNA breaking-rejoining enzymes"/>
    <property type="match status" value="1"/>
</dbReference>
<dbReference type="PROSITE" id="PS51898">
    <property type="entry name" value="TYR_RECOMBINASE"/>
    <property type="match status" value="1"/>
</dbReference>
<dbReference type="PANTHER" id="PTHR30349">
    <property type="entry name" value="PHAGE INTEGRASE-RELATED"/>
    <property type="match status" value="1"/>
</dbReference>
<dbReference type="InterPro" id="IPR011010">
    <property type="entry name" value="DNA_brk_join_enz"/>
</dbReference>
<protein>
    <submittedName>
        <fullName evidence="6">Integrase</fullName>
    </submittedName>
</protein>
<name>A0ABS2M7C5_9ACTN</name>
<feature type="domain" description="Tyr recombinase" evidence="5">
    <location>
        <begin position="81"/>
        <end position="281"/>
    </location>
</feature>
<keyword evidence="2" id="KW-0238">DNA-binding</keyword>
<proteinExistence type="inferred from homology"/>
<dbReference type="InterPro" id="IPR013762">
    <property type="entry name" value="Integrase-like_cat_sf"/>
</dbReference>
<dbReference type="PANTHER" id="PTHR30349:SF64">
    <property type="entry name" value="PROPHAGE INTEGRASE INTD-RELATED"/>
    <property type="match status" value="1"/>
</dbReference>
<dbReference type="RefSeq" id="WP_193667797.1">
    <property type="nucleotide sequence ID" value="NZ_JACDTV010000003.1"/>
</dbReference>
<evidence type="ECO:0000256" key="3">
    <source>
        <dbReference type="ARBA" id="ARBA00023172"/>
    </source>
</evidence>
<reference evidence="6 7" key="1">
    <citation type="submission" date="2021-01" db="EMBL/GenBank/DDBJ databases">
        <title>Sequencing the genomes of 1000 actinobacteria strains.</title>
        <authorList>
            <person name="Klenk H.-P."/>
        </authorList>
    </citation>
    <scope>NUCLEOTIDE SEQUENCE [LARGE SCALE GENOMIC DNA]</scope>
    <source>
        <strain evidence="6 7">DSM 18239</strain>
    </source>
</reference>
<dbReference type="EMBL" id="JAFBBZ010000001">
    <property type="protein sequence ID" value="MBM7507084.1"/>
    <property type="molecule type" value="Genomic_DNA"/>
</dbReference>
<dbReference type="Proteomes" id="UP000732378">
    <property type="component" value="Unassembled WGS sequence"/>
</dbReference>
<dbReference type="CDD" id="cd01189">
    <property type="entry name" value="INT_ICEBs1_C_like"/>
    <property type="match status" value="1"/>
</dbReference>
<comment type="caution">
    <text evidence="6">The sequence shown here is derived from an EMBL/GenBank/DDBJ whole genome shotgun (WGS) entry which is preliminary data.</text>
</comment>
<dbReference type="Gene3D" id="1.10.443.10">
    <property type="entry name" value="Intergrase catalytic core"/>
    <property type="match status" value="1"/>
</dbReference>
<gene>
    <name evidence="6" type="ORF">JOE61_000898</name>
</gene>
<evidence type="ECO:0000256" key="2">
    <source>
        <dbReference type="ARBA" id="ARBA00023125"/>
    </source>
</evidence>
<evidence type="ECO:0000259" key="5">
    <source>
        <dbReference type="PROSITE" id="PS51898"/>
    </source>
</evidence>
<sequence length="310" mass="34174">MTPVPGRIILGDRPIGEITIEAVEEWARACRRTGMKPASVQKWGRHLSQCMAWAVARGYIPTNPVDGAVLVPRGSVADTRPKRYFLTLREMIRLAETTPIESRTLMETLLWSGCRQGEIRAISPGDLIHQPGAMLAIRHSISDNGGAPTLGPTKTRGSRRRVAIPRGLMIDLGEDAAHTGVQGEPLFRSPASRSWMRGDDLNTWWREQCNAAGLVGDPNDRHEGRRKPPTPHDARATGASLLLAAGAGVPEVQAWLGHTTPEMTLRLYTEVEEWGAEDPILRACRAEGLTVAEILDRVYEEAWRVYGQQS</sequence>
<evidence type="ECO:0000313" key="6">
    <source>
        <dbReference type="EMBL" id="MBM7507084.1"/>
    </source>
</evidence>
<dbReference type="Pfam" id="PF00589">
    <property type="entry name" value="Phage_integrase"/>
    <property type="match status" value="1"/>
</dbReference>
<dbReference type="InterPro" id="IPR002104">
    <property type="entry name" value="Integrase_catalytic"/>
</dbReference>
<keyword evidence="7" id="KW-1185">Reference proteome</keyword>
<comment type="similarity">
    <text evidence="1">Belongs to the 'phage' integrase family.</text>
</comment>
<dbReference type="Gene3D" id="1.10.150.130">
    <property type="match status" value="1"/>
</dbReference>
<accession>A0ABS2M7C5</accession>
<feature type="region of interest" description="Disordered" evidence="4">
    <location>
        <begin position="213"/>
        <end position="234"/>
    </location>
</feature>
<organism evidence="6 7">
    <name type="scientific">Nocardioides salarius</name>
    <dbReference type="NCBI Taxonomy" id="374513"/>
    <lineage>
        <taxon>Bacteria</taxon>
        <taxon>Bacillati</taxon>
        <taxon>Actinomycetota</taxon>
        <taxon>Actinomycetes</taxon>
        <taxon>Propionibacteriales</taxon>
        <taxon>Nocardioidaceae</taxon>
        <taxon>Nocardioides</taxon>
    </lineage>
</organism>
<evidence type="ECO:0000256" key="1">
    <source>
        <dbReference type="ARBA" id="ARBA00008857"/>
    </source>
</evidence>
<evidence type="ECO:0000313" key="7">
    <source>
        <dbReference type="Proteomes" id="UP000732378"/>
    </source>
</evidence>
<dbReference type="InterPro" id="IPR010998">
    <property type="entry name" value="Integrase_recombinase_N"/>
</dbReference>
<keyword evidence="3" id="KW-0233">DNA recombination</keyword>
<dbReference type="InterPro" id="IPR050090">
    <property type="entry name" value="Tyrosine_recombinase_XerCD"/>
</dbReference>
<evidence type="ECO:0000256" key="4">
    <source>
        <dbReference type="SAM" id="MobiDB-lite"/>
    </source>
</evidence>